<reference evidence="2" key="1">
    <citation type="journal article" date="2023" name="Nat. Plants">
        <title>Single-cell RNA sequencing provides a high-resolution roadmap for understanding the multicellular compartmentation of specialized metabolism.</title>
        <authorList>
            <person name="Sun S."/>
            <person name="Shen X."/>
            <person name="Li Y."/>
            <person name="Li Y."/>
            <person name="Wang S."/>
            <person name="Li R."/>
            <person name="Zhang H."/>
            <person name="Shen G."/>
            <person name="Guo B."/>
            <person name="Wei J."/>
            <person name="Xu J."/>
            <person name="St-Pierre B."/>
            <person name="Chen S."/>
            <person name="Sun C."/>
        </authorList>
    </citation>
    <scope>NUCLEOTIDE SEQUENCE [LARGE SCALE GENOMIC DNA]</scope>
</reference>
<comment type="caution">
    <text evidence="1">The sequence shown here is derived from an EMBL/GenBank/DDBJ whole genome shotgun (WGS) entry which is preliminary data.</text>
</comment>
<organism evidence="1 2">
    <name type="scientific">Catharanthus roseus</name>
    <name type="common">Madagascar periwinkle</name>
    <name type="synonym">Vinca rosea</name>
    <dbReference type="NCBI Taxonomy" id="4058"/>
    <lineage>
        <taxon>Eukaryota</taxon>
        <taxon>Viridiplantae</taxon>
        <taxon>Streptophyta</taxon>
        <taxon>Embryophyta</taxon>
        <taxon>Tracheophyta</taxon>
        <taxon>Spermatophyta</taxon>
        <taxon>Magnoliopsida</taxon>
        <taxon>eudicotyledons</taxon>
        <taxon>Gunneridae</taxon>
        <taxon>Pentapetalae</taxon>
        <taxon>asterids</taxon>
        <taxon>lamiids</taxon>
        <taxon>Gentianales</taxon>
        <taxon>Apocynaceae</taxon>
        <taxon>Rauvolfioideae</taxon>
        <taxon>Vinceae</taxon>
        <taxon>Catharanthinae</taxon>
        <taxon>Catharanthus</taxon>
    </lineage>
</organism>
<name>A0ACC0AJU9_CATRO</name>
<evidence type="ECO:0000313" key="2">
    <source>
        <dbReference type="Proteomes" id="UP001060085"/>
    </source>
</evidence>
<dbReference type="Proteomes" id="UP001060085">
    <property type="component" value="Linkage Group LG06"/>
</dbReference>
<accession>A0ACC0AJU9</accession>
<evidence type="ECO:0000313" key="1">
    <source>
        <dbReference type="EMBL" id="KAI5660545.1"/>
    </source>
</evidence>
<proteinExistence type="predicted"/>
<sequence length="1007" mass="115131">MDSLIDVLVLPITVICDSSLCFLFPSPTFEKENSELATSSSLSSFEAPDEFEQSRSICKFERTKEVERECSPIFSSTPKMKLGIEEIYKFGGRLSFQNGDWGQEDGGSPLIPFDDSDMPQNTTSARSLLKLVSFWLLGIDFANPNQDAIGFCGVLAVGITRNRTLPYQPTHWYPWFHGRPGYSELSIFFEGLYVQSEDNEGDGMMCMLGTSVFPFSEGHEDFTTWPVEYGCNRHSQPPSMKDDRIMLILRYPQSFSLTSRAVLGEMRSLRKRSDPKYFGNIQISSHLDYHQSSYKFVSDKLVPKACNSHLYQELDSSRIDVFQGSNFCKVFQRLSSEKFDIFVEMHKKNSSTLGPFLLDEEIEKKDNILYMFRLMLVDLHCVPASNNNEVRTAKVSAMFRAVSSQKDFLTSGARTGLSGMTISAEGTWNSSSGQLCMIGCVGLEDDLNRCNSQISLILPVTLSITQRSILIGTISSVEGIQSFSPMLFSKKLRALDLRNRYNEYSDAYLSYQYSKIEIAKRFMKRSKTSLLGTLLNDMLSAYPGVQDTRNFTLLSSLSSMLSFHVRALPVPSHGEKLPKTVVLLDVLSLGKLLGRYWPEISNPKRREQALENYANSASGDQNLPLNISAHLTLTGDYYRDIAHLQLEGLYDQLGGKMYLIGCRDIHIRHSQNIMNGNINLESKMDCLIEVIVDYSPQNTRWLKNPIAKVSIASQRNADDPLYFRPIRLNTDAIPYADNKDEVQFRRYFEELFRVLILLGSLSCLLSQVIYTEKKANTIPFVSLVMLIVQVLGYGLPLVIDTPVLFKWKEYHHRYSRLLRGGKTLWFQMLDLLIKSLLLILFVLTLRLFQKVWKSRESKKCLHLDQKPREYRVIFSTLIVHSIGFLVILVIREMQTNGNSSEWGNITEEYWVLIQDCFLLPQILGNIIWQVQIQPLSKVYYIGLSLSRFLVHAYDYLRDPVLSSYIHEYEHQTLKSPEFFSKSSKIVMMMVLVFFPLVVHLQQGQMQS</sequence>
<gene>
    <name evidence="1" type="ORF">M9H77_29338</name>
</gene>
<keyword evidence="2" id="KW-1185">Reference proteome</keyword>
<dbReference type="EMBL" id="CM044706">
    <property type="protein sequence ID" value="KAI5660545.1"/>
    <property type="molecule type" value="Genomic_DNA"/>
</dbReference>
<protein>
    <submittedName>
        <fullName evidence="1">Uncharacterized protein</fullName>
    </submittedName>
</protein>